<dbReference type="InterPro" id="IPR024072">
    <property type="entry name" value="DHFR-like_dom_sf"/>
</dbReference>
<keyword evidence="4" id="KW-0554">One-carbon metabolism</keyword>
<dbReference type="eggNOG" id="KOG1324">
    <property type="taxonomic scope" value="Eukaryota"/>
</dbReference>
<dbReference type="PROSITE" id="PS00075">
    <property type="entry name" value="DHFR_1"/>
    <property type="match status" value="1"/>
</dbReference>
<dbReference type="EMBL" id="CM003147">
    <property type="protein sequence ID" value="KIS68613.1"/>
    <property type="molecule type" value="Genomic_DNA"/>
</dbReference>
<evidence type="ECO:0000313" key="10">
    <source>
        <dbReference type="Proteomes" id="UP000000561"/>
    </source>
</evidence>
<dbReference type="AlphaFoldDB" id="A0A0D1CPU1"/>
<keyword evidence="6" id="KW-0560">Oxidoreductase</keyword>
<dbReference type="InterPro" id="IPR001796">
    <property type="entry name" value="DHFR_dom"/>
</dbReference>
<reference evidence="9 10" key="1">
    <citation type="journal article" date="2006" name="Nature">
        <title>Insights from the genome of the biotrophic fungal plant pathogen Ustilago maydis.</title>
        <authorList>
            <person name="Kamper J."/>
            <person name="Kahmann R."/>
            <person name="Bolker M."/>
            <person name="Ma L.J."/>
            <person name="Brefort T."/>
            <person name="Saville B.J."/>
            <person name="Banuett F."/>
            <person name="Kronstad J.W."/>
            <person name="Gold S.E."/>
            <person name="Muller O."/>
            <person name="Perlin M.H."/>
            <person name="Wosten H.A."/>
            <person name="de Vries R."/>
            <person name="Ruiz-Herrera J."/>
            <person name="Reynaga-Pena C.G."/>
            <person name="Snetselaar K."/>
            <person name="McCann M."/>
            <person name="Perez-Martin J."/>
            <person name="Feldbrugge M."/>
            <person name="Basse C.W."/>
            <person name="Steinberg G."/>
            <person name="Ibeas J.I."/>
            <person name="Holloman W."/>
            <person name="Guzman P."/>
            <person name="Farman M."/>
            <person name="Stajich J.E."/>
            <person name="Sentandreu R."/>
            <person name="Gonzalez-Prieto J.M."/>
            <person name="Kennell J.C."/>
            <person name="Molina L."/>
            <person name="Schirawski J."/>
            <person name="Mendoza-Mendoza A."/>
            <person name="Greilinger D."/>
            <person name="Munch K."/>
            <person name="Rossel N."/>
            <person name="Scherer M."/>
            <person name="Vranes M."/>
            <person name="Ladendorf O."/>
            <person name="Vincon V."/>
            <person name="Fuchs U."/>
            <person name="Sandrock B."/>
            <person name="Meng S."/>
            <person name="Ho E.C."/>
            <person name="Cahill M.J."/>
            <person name="Boyce K.J."/>
            <person name="Klose J."/>
            <person name="Klosterman S.J."/>
            <person name="Deelstra H.J."/>
            <person name="Ortiz-Castellanos L."/>
            <person name="Li W."/>
            <person name="Sanchez-Alonso P."/>
            <person name="Schreier P.H."/>
            <person name="Hauser-Hahn I."/>
            <person name="Vaupel M."/>
            <person name="Koopmann E."/>
            <person name="Friedrich G."/>
            <person name="Voss H."/>
            <person name="Schluter T."/>
            <person name="Margolis J."/>
            <person name="Platt D."/>
            <person name="Swimmer C."/>
            <person name="Gnirke A."/>
            <person name="Chen F."/>
            <person name="Vysotskaia V."/>
            <person name="Mannhaupt G."/>
            <person name="Guldener U."/>
            <person name="Munsterkotter M."/>
            <person name="Haase D."/>
            <person name="Oesterheld M."/>
            <person name="Mewes H.W."/>
            <person name="Mauceli E.W."/>
            <person name="DeCaprio D."/>
            <person name="Wade C.M."/>
            <person name="Butler J."/>
            <person name="Young S."/>
            <person name="Jaffe D.B."/>
            <person name="Calvo S."/>
            <person name="Nusbaum C."/>
            <person name="Galagan J."/>
            <person name="Birren B.W."/>
        </authorList>
    </citation>
    <scope>NUCLEOTIDE SEQUENCE [LARGE SCALE GENOMIC DNA]</scope>
    <source>
        <strain evidence="10">DSM 14603 / FGSC 9021 / UM521</strain>
    </source>
</reference>
<dbReference type="PANTHER" id="PTHR48069:SF3">
    <property type="entry name" value="DIHYDROFOLATE REDUCTASE"/>
    <property type="match status" value="1"/>
</dbReference>
<dbReference type="Pfam" id="PF00186">
    <property type="entry name" value="DHFR_1"/>
    <property type="match status" value="1"/>
</dbReference>
<dbReference type="GO" id="GO:0046655">
    <property type="term" value="P:folic acid metabolic process"/>
    <property type="evidence" value="ECO:0000318"/>
    <property type="project" value="GO_Central"/>
</dbReference>
<dbReference type="KEGG" id="uma:UMAG_10394"/>
<dbReference type="EC" id="1.5.1.3" evidence="2"/>
<sequence length="245" mass="27431">MGKLKLVMVAAMSLTNGIGKDGGLPWRLKGEMTYFRNVTSHVADEEQRQGTRNAVIMGRKTWASIPPKFRPLAGRFNVVISRTSSATDLGIDPDSNDARVFSSVEQALIHLATPQASISRVFVIGGAQMYTDLLDFHSSLATVDKLLVTRILAPLYECDSFFPEFRTREQYQAELEHANKIVAGQNVEPERLPNLLKQQEWTQASADSLRQYLGSACPVALTDSRDMVTSEGETWYQYQLWEKTV</sequence>
<comment type="similarity">
    <text evidence="7">Belongs to the dihydrofolate reductase family.</text>
</comment>
<dbReference type="GO" id="GO:0004146">
    <property type="term" value="F:dihydrofolate reductase activity"/>
    <property type="evidence" value="ECO:0000318"/>
    <property type="project" value="GO_Central"/>
</dbReference>
<dbReference type="PANTHER" id="PTHR48069">
    <property type="entry name" value="DIHYDROFOLATE REDUCTASE"/>
    <property type="match status" value="1"/>
</dbReference>
<dbReference type="InParanoid" id="A0A0D1CPU1"/>
<evidence type="ECO:0000256" key="4">
    <source>
        <dbReference type="ARBA" id="ARBA00022563"/>
    </source>
</evidence>
<evidence type="ECO:0000256" key="1">
    <source>
        <dbReference type="ARBA" id="ARBA00004903"/>
    </source>
</evidence>
<dbReference type="GO" id="GO:0046452">
    <property type="term" value="P:dihydrofolate metabolic process"/>
    <property type="evidence" value="ECO:0000318"/>
    <property type="project" value="GO_Central"/>
</dbReference>
<dbReference type="RefSeq" id="XP_011389781.1">
    <property type="nucleotide sequence ID" value="XM_011391479.1"/>
</dbReference>
<keyword evidence="10" id="KW-1185">Reference proteome</keyword>
<dbReference type="VEuPathDB" id="FungiDB:UMAG_10394"/>
<dbReference type="PROSITE" id="PS51330">
    <property type="entry name" value="DHFR_2"/>
    <property type="match status" value="1"/>
</dbReference>
<dbReference type="Proteomes" id="UP000000561">
    <property type="component" value="Chromosome 8"/>
</dbReference>
<gene>
    <name evidence="9" type="ORF">UMAG_10394</name>
</gene>
<evidence type="ECO:0000313" key="9">
    <source>
        <dbReference type="EMBL" id="KIS68613.1"/>
    </source>
</evidence>
<keyword evidence="5" id="KW-0521">NADP</keyword>
<dbReference type="STRING" id="237631.A0A0D1CPU1"/>
<dbReference type="Gene3D" id="3.40.430.10">
    <property type="entry name" value="Dihydrofolate Reductase, subunit A"/>
    <property type="match status" value="1"/>
</dbReference>
<evidence type="ECO:0000256" key="6">
    <source>
        <dbReference type="ARBA" id="ARBA00023002"/>
    </source>
</evidence>
<evidence type="ECO:0000256" key="2">
    <source>
        <dbReference type="ARBA" id="ARBA00012856"/>
    </source>
</evidence>
<accession>A0A0D1CPU1</accession>
<evidence type="ECO:0000256" key="3">
    <source>
        <dbReference type="ARBA" id="ARBA00018886"/>
    </source>
</evidence>
<evidence type="ECO:0000259" key="8">
    <source>
        <dbReference type="PROSITE" id="PS51330"/>
    </source>
</evidence>
<dbReference type="SUPFAM" id="SSF53597">
    <property type="entry name" value="Dihydrofolate reductase-like"/>
    <property type="match status" value="1"/>
</dbReference>
<name>A0A0D1CPU1_MYCMD</name>
<protein>
    <recommendedName>
        <fullName evidence="3">Dihydrofolate reductase</fullName>
        <ecNumber evidence="2">1.5.1.3</ecNumber>
    </recommendedName>
</protein>
<dbReference type="InterPro" id="IPR012259">
    <property type="entry name" value="DHFR"/>
</dbReference>
<proteinExistence type="inferred from homology"/>
<dbReference type="GeneID" id="23566435"/>
<dbReference type="GO" id="GO:0005739">
    <property type="term" value="C:mitochondrion"/>
    <property type="evidence" value="ECO:0000318"/>
    <property type="project" value="GO_Central"/>
</dbReference>
<dbReference type="OrthoDB" id="414698at2759"/>
<dbReference type="PRINTS" id="PR00070">
    <property type="entry name" value="DHFR"/>
</dbReference>
<feature type="domain" description="DHFR" evidence="8">
    <location>
        <begin position="5"/>
        <end position="203"/>
    </location>
</feature>
<dbReference type="InterPro" id="IPR017925">
    <property type="entry name" value="DHFR_CS"/>
</dbReference>
<dbReference type="UniPathway" id="UPA00077">
    <property type="reaction ID" value="UER00158"/>
</dbReference>
<comment type="pathway">
    <text evidence="1">Cofactor biosynthesis; tetrahydrofolate biosynthesis; 5,6,7,8-tetrahydrofolate from 7,8-dihydrofolate: step 1/1.</text>
</comment>
<dbReference type="CDD" id="cd00209">
    <property type="entry name" value="DHFR"/>
    <property type="match status" value="1"/>
</dbReference>
<dbReference type="GO" id="GO:0050661">
    <property type="term" value="F:NADP binding"/>
    <property type="evidence" value="ECO:0000318"/>
    <property type="project" value="GO_Central"/>
</dbReference>
<dbReference type="GO" id="GO:0006730">
    <property type="term" value="P:one-carbon metabolic process"/>
    <property type="evidence" value="ECO:0007669"/>
    <property type="project" value="UniProtKB-KW"/>
</dbReference>
<evidence type="ECO:0000256" key="7">
    <source>
        <dbReference type="RuleBase" id="RU004474"/>
    </source>
</evidence>
<organism evidence="9 10">
    <name type="scientific">Mycosarcoma maydis</name>
    <name type="common">Corn smut fungus</name>
    <name type="synonym">Ustilago maydis</name>
    <dbReference type="NCBI Taxonomy" id="5270"/>
    <lineage>
        <taxon>Eukaryota</taxon>
        <taxon>Fungi</taxon>
        <taxon>Dikarya</taxon>
        <taxon>Basidiomycota</taxon>
        <taxon>Ustilaginomycotina</taxon>
        <taxon>Ustilaginomycetes</taxon>
        <taxon>Ustilaginales</taxon>
        <taxon>Ustilaginaceae</taxon>
        <taxon>Mycosarcoma</taxon>
    </lineage>
</organism>
<dbReference type="GO" id="GO:0046654">
    <property type="term" value="P:tetrahydrofolate biosynthetic process"/>
    <property type="evidence" value="ECO:0000318"/>
    <property type="project" value="GO_Central"/>
</dbReference>
<evidence type="ECO:0000256" key="5">
    <source>
        <dbReference type="ARBA" id="ARBA00022857"/>
    </source>
</evidence>